<reference evidence="2 3" key="1">
    <citation type="submission" date="2016-11" db="EMBL/GenBank/DDBJ databases">
        <title>Trade-off between light-utilization and light-protection in marine flavobacteria.</title>
        <authorList>
            <person name="Kumagai Y."/>
        </authorList>
    </citation>
    <scope>NUCLEOTIDE SEQUENCE [LARGE SCALE GENOMIC DNA]</scope>
    <source>
        <strain evidence="2 3">NBRC 107741</strain>
    </source>
</reference>
<dbReference type="Proteomes" id="UP000239800">
    <property type="component" value="Unassembled WGS sequence"/>
</dbReference>
<sequence>MSTISEIVENLEIKIHQLVKRQKESEQESSRLKAQLEEMTKDRQELENQVDTWREKCNSLKLANSMLGSDQYKRETKLKINALIREIDHCIGQLSD</sequence>
<protein>
    <submittedName>
        <fullName evidence="2">Uncharacterized protein</fullName>
    </submittedName>
</protein>
<evidence type="ECO:0000313" key="2">
    <source>
        <dbReference type="EMBL" id="PQB04281.1"/>
    </source>
</evidence>
<dbReference type="AlphaFoldDB" id="A0A2S7KNT4"/>
<dbReference type="OrthoDB" id="1467932at2"/>
<dbReference type="SUPFAM" id="SSF90257">
    <property type="entry name" value="Myosin rod fragments"/>
    <property type="match status" value="1"/>
</dbReference>
<dbReference type="RefSeq" id="WP_104812209.1">
    <property type="nucleotide sequence ID" value="NZ_MQUB01000001.1"/>
</dbReference>
<keyword evidence="3" id="KW-1185">Reference proteome</keyword>
<proteinExistence type="predicted"/>
<comment type="caution">
    <text evidence="2">The sequence shown here is derived from an EMBL/GenBank/DDBJ whole genome shotgun (WGS) entry which is preliminary data.</text>
</comment>
<organism evidence="2 3">
    <name type="scientific">Aureitalea marina</name>
    <dbReference type="NCBI Taxonomy" id="930804"/>
    <lineage>
        <taxon>Bacteria</taxon>
        <taxon>Pseudomonadati</taxon>
        <taxon>Bacteroidota</taxon>
        <taxon>Flavobacteriia</taxon>
        <taxon>Flavobacteriales</taxon>
        <taxon>Flavobacteriaceae</taxon>
        <taxon>Aureitalea</taxon>
    </lineage>
</organism>
<accession>A0A2S7KNT4</accession>
<keyword evidence="1" id="KW-0175">Coiled coil</keyword>
<name>A0A2S7KNT4_9FLAO</name>
<gene>
    <name evidence="2" type="ORF">BST85_04730</name>
</gene>
<feature type="coiled-coil region" evidence="1">
    <location>
        <begin position="8"/>
        <end position="63"/>
    </location>
</feature>
<evidence type="ECO:0000313" key="3">
    <source>
        <dbReference type="Proteomes" id="UP000239800"/>
    </source>
</evidence>
<dbReference type="EMBL" id="MQUB01000001">
    <property type="protein sequence ID" value="PQB04281.1"/>
    <property type="molecule type" value="Genomic_DNA"/>
</dbReference>
<evidence type="ECO:0000256" key="1">
    <source>
        <dbReference type="SAM" id="Coils"/>
    </source>
</evidence>